<dbReference type="HOGENOM" id="CLU_150292_0_0_1"/>
<proteinExistence type="predicted"/>
<reference evidence="1 2" key="2">
    <citation type="submission" date="2018-04" db="EMBL/GenBank/DDBJ databases">
        <title>OglaRS2 (Oryza glaberrima Reference Sequence Version 2).</title>
        <authorList>
            <person name="Zhang J."/>
            <person name="Kudrna D."/>
            <person name="Lee S."/>
            <person name="Talag J."/>
            <person name="Rajasekar S."/>
            <person name="Wing R.A."/>
        </authorList>
    </citation>
    <scope>NUCLEOTIDE SEQUENCE [LARGE SCALE GENOMIC DNA]</scope>
    <source>
        <strain evidence="1 2">cv. IRGC 96717</strain>
    </source>
</reference>
<dbReference type="AlphaFoldDB" id="I1PAT3"/>
<sequence length="144" mass="15571">MVRMRWPPASSPLLARARALHAGSAIHIPRAAPCHVETASGHNPPRRAPPPGLVSFGLVCFPLLRSDADPSPWLAAECVTLHRTGWPPCQPCTCSGYFWLLRPPGALSLAACSCTPNCVTTRPPGTWFSVAANITKYHVVGWWI</sequence>
<organism evidence="1 2">
    <name type="scientific">Oryza glaberrima</name>
    <name type="common">African rice</name>
    <dbReference type="NCBI Taxonomy" id="4538"/>
    <lineage>
        <taxon>Eukaryota</taxon>
        <taxon>Viridiplantae</taxon>
        <taxon>Streptophyta</taxon>
        <taxon>Embryophyta</taxon>
        <taxon>Tracheophyta</taxon>
        <taxon>Spermatophyta</taxon>
        <taxon>Magnoliopsida</taxon>
        <taxon>Liliopsida</taxon>
        <taxon>Poales</taxon>
        <taxon>Poaceae</taxon>
        <taxon>BOP clade</taxon>
        <taxon>Oryzoideae</taxon>
        <taxon>Oryzeae</taxon>
        <taxon>Oryzinae</taxon>
        <taxon>Oryza</taxon>
    </lineage>
</organism>
<keyword evidence="2" id="KW-1185">Reference proteome</keyword>
<evidence type="ECO:0000313" key="2">
    <source>
        <dbReference type="Proteomes" id="UP000007306"/>
    </source>
</evidence>
<dbReference type="OMA" id="IHIPRAA"/>
<name>I1PAT3_ORYGL</name>
<dbReference type="Proteomes" id="UP000007306">
    <property type="component" value="Chromosome 3"/>
</dbReference>
<evidence type="ECO:0000313" key="1">
    <source>
        <dbReference type="EnsemblPlants" id="ORGLA03G0147900.1"/>
    </source>
</evidence>
<dbReference type="Gramene" id="ORGLA03G0147900.1">
    <property type="protein sequence ID" value="ORGLA03G0147900.1"/>
    <property type="gene ID" value="ORGLA03G0147900"/>
</dbReference>
<dbReference type="EnsemblPlants" id="ORGLA03G0147900.1">
    <property type="protein sequence ID" value="ORGLA03G0147900.1"/>
    <property type="gene ID" value="ORGLA03G0147900"/>
</dbReference>
<protein>
    <submittedName>
        <fullName evidence="1">Uncharacterized protein</fullName>
    </submittedName>
</protein>
<reference evidence="1" key="1">
    <citation type="submission" date="2015-06" db="UniProtKB">
        <authorList>
            <consortium name="EnsemblPlants"/>
        </authorList>
    </citation>
    <scope>IDENTIFICATION</scope>
</reference>
<accession>I1PAT3</accession>